<dbReference type="EMBL" id="LR862129">
    <property type="protein sequence ID" value="CAD1817124.1"/>
    <property type="molecule type" value="Genomic_DNA"/>
</dbReference>
<reference evidence="1" key="1">
    <citation type="submission" date="2020-07" db="EMBL/GenBank/DDBJ databases">
        <authorList>
            <person name="Lin J."/>
        </authorList>
    </citation>
    <scope>NUCLEOTIDE SEQUENCE</scope>
</reference>
<sequence length="210" mass="23715">MLICSMQKLAETGALAKARYKGVQRRTTISQVETHDKEVDVLPGPKVHRDTIYMQACFTRLSTTNIMQSIRWREAVTAATEQLEPAQARAWVQEWRRPRRPARLQRETAGDHLRLERCRVGGFGRRRHGGGGASSARIELSQGTRRAAVARRWSSGRLGAAAIDHLRSEGCRRGGPGWRYNQRHVTGYTVLQVPVRVVWSRIVARAPQLS</sequence>
<evidence type="ECO:0000313" key="1">
    <source>
        <dbReference type="EMBL" id="CAD1817124.1"/>
    </source>
</evidence>
<name>A0A6V7NFD5_ANACO</name>
<proteinExistence type="predicted"/>
<organism evidence="1">
    <name type="scientific">Ananas comosus var. bracteatus</name>
    <name type="common">red pineapple</name>
    <dbReference type="NCBI Taxonomy" id="296719"/>
    <lineage>
        <taxon>Eukaryota</taxon>
        <taxon>Viridiplantae</taxon>
        <taxon>Streptophyta</taxon>
        <taxon>Embryophyta</taxon>
        <taxon>Tracheophyta</taxon>
        <taxon>Spermatophyta</taxon>
        <taxon>Magnoliopsida</taxon>
        <taxon>Liliopsida</taxon>
        <taxon>Poales</taxon>
        <taxon>Bromeliaceae</taxon>
        <taxon>Bromelioideae</taxon>
        <taxon>Ananas</taxon>
    </lineage>
</organism>
<gene>
    <name evidence="1" type="ORF">CB5_LOCUS335</name>
</gene>
<accession>A0A6V7NFD5</accession>
<protein>
    <submittedName>
        <fullName evidence="1">Uncharacterized protein</fullName>
    </submittedName>
</protein>
<dbReference type="AlphaFoldDB" id="A0A6V7NFD5"/>